<dbReference type="STRING" id="6290.A0A0N4WKS5"/>
<sequence length="359" mass="41016">MDEQIAKKEQSLREQQDSGLRVVKEEIDEESATYTSLRSQLPHDGVLGYEEEPATTEPHNVPGEPVANVADSVRVGQAAREIFELSPLERRLREHRGYNENNWTSAELKALYDGITLYGTTEDALEVIQKNFCTTRTYQQVLAKVGEIRAINVEHREDRMRAEGDFWLATGYRDIRTAPQYIVKPEIDNWEAGIQRVNRQLRSQSDHAVRTVIEIALCIQNRDVFQNALMTTPNDAETPTVYKVTEYRHGRSYGKEQSISWQRLGSFFAGVVRHVRPLPALNALEEVSRTLTDEDKAIIRGWLTNIQMRHLSDFLPDTPYSVDNAAKILLDPLRTRLWNIPEQSSDIEIGSPSVEIEVD</sequence>
<dbReference type="AlphaFoldDB" id="A0A0N4WKS5"/>
<dbReference type="OrthoDB" id="5865419at2759"/>
<feature type="region of interest" description="Disordered" evidence="1">
    <location>
        <begin position="1"/>
        <end position="21"/>
    </location>
</feature>
<organism evidence="4">
    <name type="scientific">Haemonchus placei</name>
    <name type="common">Barber's pole worm</name>
    <dbReference type="NCBI Taxonomy" id="6290"/>
    <lineage>
        <taxon>Eukaryota</taxon>
        <taxon>Metazoa</taxon>
        <taxon>Ecdysozoa</taxon>
        <taxon>Nematoda</taxon>
        <taxon>Chromadorea</taxon>
        <taxon>Rhabditida</taxon>
        <taxon>Rhabditina</taxon>
        <taxon>Rhabditomorpha</taxon>
        <taxon>Strongyloidea</taxon>
        <taxon>Trichostrongylidae</taxon>
        <taxon>Haemonchus</taxon>
    </lineage>
</organism>
<name>A0A0N4WKS5_HAEPC</name>
<reference evidence="4" key="1">
    <citation type="submission" date="2016-04" db="UniProtKB">
        <authorList>
            <consortium name="WormBaseParasite"/>
        </authorList>
    </citation>
    <scope>IDENTIFICATION</scope>
</reference>
<feature type="compositionally biased region" description="Basic and acidic residues" evidence="1">
    <location>
        <begin position="1"/>
        <end position="16"/>
    </location>
</feature>
<dbReference type="WBParaSite" id="HPLM_0001169901-mRNA-1">
    <property type="protein sequence ID" value="HPLM_0001169901-mRNA-1"/>
    <property type="gene ID" value="HPLM_0001169901"/>
</dbReference>
<dbReference type="OMA" id="INVEHRE"/>
<evidence type="ECO:0000313" key="2">
    <source>
        <dbReference type="EMBL" id="VDO43542.1"/>
    </source>
</evidence>
<gene>
    <name evidence="2" type="ORF">HPLM_LOCUS11691</name>
</gene>
<accession>A0A0N4WKS5</accession>
<dbReference type="Proteomes" id="UP000268014">
    <property type="component" value="Unassembled WGS sequence"/>
</dbReference>
<protein>
    <submittedName>
        <fullName evidence="4">Replication protein</fullName>
    </submittedName>
</protein>
<keyword evidence="3" id="KW-1185">Reference proteome</keyword>
<proteinExistence type="predicted"/>
<reference evidence="2 3" key="2">
    <citation type="submission" date="2018-11" db="EMBL/GenBank/DDBJ databases">
        <authorList>
            <consortium name="Pathogen Informatics"/>
        </authorList>
    </citation>
    <scope>NUCLEOTIDE SEQUENCE [LARGE SCALE GENOMIC DNA]</scope>
    <source>
        <strain evidence="2 3">MHpl1</strain>
    </source>
</reference>
<evidence type="ECO:0000256" key="1">
    <source>
        <dbReference type="SAM" id="MobiDB-lite"/>
    </source>
</evidence>
<evidence type="ECO:0000313" key="4">
    <source>
        <dbReference type="WBParaSite" id="HPLM_0001169901-mRNA-1"/>
    </source>
</evidence>
<evidence type="ECO:0000313" key="3">
    <source>
        <dbReference type="Proteomes" id="UP000268014"/>
    </source>
</evidence>
<dbReference type="EMBL" id="UZAF01017635">
    <property type="protein sequence ID" value="VDO43542.1"/>
    <property type="molecule type" value="Genomic_DNA"/>
</dbReference>